<dbReference type="Proteomes" id="UP000284706">
    <property type="component" value="Unassembled WGS sequence"/>
</dbReference>
<proteinExistence type="predicted"/>
<evidence type="ECO:0000313" key="3">
    <source>
        <dbReference type="EMBL" id="PPR05004.1"/>
    </source>
</evidence>
<dbReference type="Pfam" id="PF24883">
    <property type="entry name" value="NPHP3_N"/>
    <property type="match status" value="1"/>
</dbReference>
<gene>
    <name evidence="3" type="ORF">CVT26_012574</name>
</gene>
<organism evidence="3 4">
    <name type="scientific">Gymnopilus dilepis</name>
    <dbReference type="NCBI Taxonomy" id="231916"/>
    <lineage>
        <taxon>Eukaryota</taxon>
        <taxon>Fungi</taxon>
        <taxon>Dikarya</taxon>
        <taxon>Basidiomycota</taxon>
        <taxon>Agaricomycotina</taxon>
        <taxon>Agaricomycetes</taxon>
        <taxon>Agaricomycetidae</taxon>
        <taxon>Agaricales</taxon>
        <taxon>Agaricineae</taxon>
        <taxon>Hymenogastraceae</taxon>
        <taxon>Gymnopilus</taxon>
    </lineage>
</organism>
<feature type="domain" description="Nephrocystin 3-like N-terminal" evidence="2">
    <location>
        <begin position="72"/>
        <end position="228"/>
    </location>
</feature>
<reference evidence="3 4" key="1">
    <citation type="journal article" date="2018" name="Evol. Lett.">
        <title>Horizontal gene cluster transfer increased hallucinogenic mushroom diversity.</title>
        <authorList>
            <person name="Reynolds H.T."/>
            <person name="Vijayakumar V."/>
            <person name="Gluck-Thaler E."/>
            <person name="Korotkin H.B."/>
            <person name="Matheny P.B."/>
            <person name="Slot J.C."/>
        </authorList>
    </citation>
    <scope>NUCLEOTIDE SEQUENCE [LARGE SCALE GENOMIC DNA]</scope>
    <source>
        <strain evidence="3 4">SRW20</strain>
    </source>
</reference>
<dbReference type="PANTHER" id="PTHR10039">
    <property type="entry name" value="AMELOGENIN"/>
    <property type="match status" value="1"/>
</dbReference>
<comment type="caution">
    <text evidence="3">The sequence shown here is derived from an EMBL/GenBank/DDBJ whole genome shotgun (WGS) entry which is preliminary data.</text>
</comment>
<dbReference type="InParanoid" id="A0A409YPS4"/>
<dbReference type="InterPro" id="IPR027417">
    <property type="entry name" value="P-loop_NTPase"/>
</dbReference>
<keyword evidence="1" id="KW-0677">Repeat</keyword>
<sequence length="651" mass="73700">MFDKSRNVVVTGGTFTQVVGRENDSFRLLQEAVSPAAFHDSGARYDAPKCYPNTRLAVLERIRRWVKGLDAGTRDTSVMWLHGPAGAGKSAIAQTIAEAFSDEGEILASYFFSRLDPTRNHARSLIATIAYQICIHFPTVRSTVEGTIRADPLLLTRSMSTQMLHLIVHPLEELVVSGYFLDSKSRRLIVIDGLDECNRRNGQKDVLHSIADTLQNIHLPLKILIASRPEHDIVHAFSSGYFLASSTRLALDDQYKPSADIELFLRGKFSEIKSNHPIKQHIPLDWPTDEAVNFLVDKSSGQFIYASTISRFIESARHSPLSRLEIVLGIRPSEKGQKMPFGELDALYHHIFGSVEDTQAVLKLLAVVILWELTQVDQLESLLGLSPGSTQLLLCDIQSLCFVEYSFRGAHMDYARKDYTSSLYQILKHASPLSQAPGYYYDRRAADVIFFLWALQRSALPWAEEVYRHHIQSLHDYVKKQLGDYFSDPHITCMILLSTREETSLVFDRDSPRHLRFWLQWLSQPRKTDSAETLRSKSLLHLAVSLRTPDTATMSAILNDRADLGGYAIDHDRMRVAALYLLKLIQKYSRCLENPFTSIPHFHVQTLAVSHHSQQNADTPSLEMAKNAINHERGQDIRQQQNKDELKPGSP</sequence>
<dbReference type="InterPro" id="IPR056884">
    <property type="entry name" value="NPHP3-like_N"/>
</dbReference>
<dbReference type="Gene3D" id="3.40.50.300">
    <property type="entry name" value="P-loop containing nucleotide triphosphate hydrolases"/>
    <property type="match status" value="1"/>
</dbReference>
<dbReference type="SUPFAM" id="SSF52540">
    <property type="entry name" value="P-loop containing nucleoside triphosphate hydrolases"/>
    <property type="match status" value="1"/>
</dbReference>
<protein>
    <recommendedName>
        <fullName evidence="2">Nephrocystin 3-like N-terminal domain-containing protein</fullName>
    </recommendedName>
</protein>
<evidence type="ECO:0000259" key="2">
    <source>
        <dbReference type="Pfam" id="PF24883"/>
    </source>
</evidence>
<dbReference type="STRING" id="231916.A0A409YPS4"/>
<dbReference type="AlphaFoldDB" id="A0A409YPS4"/>
<evidence type="ECO:0000256" key="1">
    <source>
        <dbReference type="ARBA" id="ARBA00022737"/>
    </source>
</evidence>
<name>A0A409YPS4_9AGAR</name>
<dbReference type="PANTHER" id="PTHR10039:SF14">
    <property type="entry name" value="NACHT DOMAIN-CONTAINING PROTEIN"/>
    <property type="match status" value="1"/>
</dbReference>
<keyword evidence="4" id="KW-1185">Reference proteome</keyword>
<evidence type="ECO:0000313" key="4">
    <source>
        <dbReference type="Proteomes" id="UP000284706"/>
    </source>
</evidence>
<dbReference type="OrthoDB" id="3014077at2759"/>
<accession>A0A409YPS4</accession>
<dbReference type="EMBL" id="NHYE01000537">
    <property type="protein sequence ID" value="PPR05004.1"/>
    <property type="molecule type" value="Genomic_DNA"/>
</dbReference>